<organism evidence="1">
    <name type="scientific">marine sediment metagenome</name>
    <dbReference type="NCBI Taxonomy" id="412755"/>
    <lineage>
        <taxon>unclassified sequences</taxon>
        <taxon>metagenomes</taxon>
        <taxon>ecological metagenomes</taxon>
    </lineage>
</organism>
<reference evidence="1" key="1">
    <citation type="journal article" date="2014" name="Front. Microbiol.">
        <title>High frequency of phylogenetically diverse reductive dehalogenase-homologous genes in deep subseafloor sedimentary metagenomes.</title>
        <authorList>
            <person name="Kawai M."/>
            <person name="Futagami T."/>
            <person name="Toyoda A."/>
            <person name="Takaki Y."/>
            <person name="Nishi S."/>
            <person name="Hori S."/>
            <person name="Arai W."/>
            <person name="Tsubouchi T."/>
            <person name="Morono Y."/>
            <person name="Uchiyama I."/>
            <person name="Ito T."/>
            <person name="Fujiyama A."/>
            <person name="Inagaki F."/>
            <person name="Takami H."/>
        </authorList>
    </citation>
    <scope>NUCLEOTIDE SEQUENCE</scope>
    <source>
        <strain evidence="1">Expedition CK06-06</strain>
    </source>
</reference>
<protein>
    <submittedName>
        <fullName evidence="1">Uncharacterized protein</fullName>
    </submittedName>
</protein>
<dbReference type="AlphaFoldDB" id="X0ZBT6"/>
<name>X0ZBT6_9ZZZZ</name>
<proteinExistence type="predicted"/>
<sequence>MPFIFNNRAVAHLEKAITDIETQLRIPLAAFEQFNRYGAGADAFMFCVLRGPVEREIVKIIPDQSNYGPDPYLVCERGQGGTGSQAWPAGTLLFLSTTADHYSSIIQRGN</sequence>
<accession>X0ZBT6</accession>
<gene>
    <name evidence="1" type="ORF">S01H1_74941</name>
</gene>
<evidence type="ECO:0000313" key="1">
    <source>
        <dbReference type="EMBL" id="GAG45866.1"/>
    </source>
</evidence>
<comment type="caution">
    <text evidence="1">The sequence shown here is derived from an EMBL/GenBank/DDBJ whole genome shotgun (WGS) entry which is preliminary data.</text>
</comment>
<dbReference type="EMBL" id="BARS01050167">
    <property type="protein sequence ID" value="GAG45866.1"/>
    <property type="molecule type" value="Genomic_DNA"/>
</dbReference>
<feature type="non-terminal residue" evidence="1">
    <location>
        <position position="110"/>
    </location>
</feature>